<comment type="caution">
    <text evidence="3">The sequence shown here is derived from an EMBL/GenBank/DDBJ whole genome shotgun (WGS) entry which is preliminary data.</text>
</comment>
<feature type="transmembrane region" description="Helical" evidence="2">
    <location>
        <begin position="32"/>
        <end position="51"/>
    </location>
</feature>
<name>A0A8T4GAQ6_9EURY</name>
<dbReference type="EMBL" id="JAGGKQ010000001">
    <property type="protein sequence ID" value="MBP1921173.1"/>
    <property type="molecule type" value="Genomic_DNA"/>
</dbReference>
<feature type="compositionally biased region" description="Polar residues" evidence="1">
    <location>
        <begin position="61"/>
        <end position="80"/>
    </location>
</feature>
<gene>
    <name evidence="3" type="ORF">J2751_000156</name>
</gene>
<dbReference type="OrthoDB" id="299397at2157"/>
<evidence type="ECO:0000256" key="2">
    <source>
        <dbReference type="SAM" id="Phobius"/>
    </source>
</evidence>
<proteinExistence type="predicted"/>
<keyword evidence="2" id="KW-0812">Transmembrane</keyword>
<sequence>MTGYYDYVLGLIPAALFGVTVLLNLVGLPFTLALPVGASIALGIMAHAMFVRNPLPGADGSTPSMDSGSHGSRTASGGSD</sequence>
<keyword evidence="2" id="KW-0472">Membrane</keyword>
<dbReference type="RefSeq" id="WP_209482553.1">
    <property type="nucleotide sequence ID" value="NZ_JAGGKQ010000001.1"/>
</dbReference>
<evidence type="ECO:0000313" key="4">
    <source>
        <dbReference type="Proteomes" id="UP000823588"/>
    </source>
</evidence>
<evidence type="ECO:0000256" key="1">
    <source>
        <dbReference type="SAM" id="MobiDB-lite"/>
    </source>
</evidence>
<protein>
    <submittedName>
        <fullName evidence="3">Uncharacterized protein</fullName>
    </submittedName>
</protein>
<dbReference type="Proteomes" id="UP000823588">
    <property type="component" value="Unassembled WGS sequence"/>
</dbReference>
<dbReference type="Pfam" id="PF26047">
    <property type="entry name" value="DUF8015"/>
    <property type="match status" value="1"/>
</dbReference>
<evidence type="ECO:0000313" key="3">
    <source>
        <dbReference type="EMBL" id="MBP1921173.1"/>
    </source>
</evidence>
<feature type="transmembrane region" description="Helical" evidence="2">
    <location>
        <begin position="7"/>
        <end position="26"/>
    </location>
</feature>
<organism evidence="3 4">
    <name type="scientific">Halorubrum alkaliphilum</name>
    <dbReference type="NCBI Taxonomy" id="261290"/>
    <lineage>
        <taxon>Archaea</taxon>
        <taxon>Methanobacteriati</taxon>
        <taxon>Methanobacteriota</taxon>
        <taxon>Stenosarchaea group</taxon>
        <taxon>Halobacteria</taxon>
        <taxon>Halobacteriales</taxon>
        <taxon>Haloferacaceae</taxon>
        <taxon>Halorubrum</taxon>
    </lineage>
</organism>
<keyword evidence="4" id="KW-1185">Reference proteome</keyword>
<dbReference type="AlphaFoldDB" id="A0A8T4GAQ6"/>
<accession>A0A8T4GAQ6</accession>
<feature type="region of interest" description="Disordered" evidence="1">
    <location>
        <begin position="59"/>
        <end position="80"/>
    </location>
</feature>
<reference evidence="3" key="1">
    <citation type="submission" date="2021-03" db="EMBL/GenBank/DDBJ databases">
        <title>Genomic Encyclopedia of Type Strains, Phase IV (KMG-IV): sequencing the most valuable type-strain genomes for metagenomic binning, comparative biology and taxonomic classification.</title>
        <authorList>
            <person name="Goeker M."/>
        </authorList>
    </citation>
    <scope>NUCLEOTIDE SEQUENCE</scope>
    <source>
        <strain evidence="3">DSM 23564</strain>
    </source>
</reference>
<dbReference type="InterPro" id="IPR058328">
    <property type="entry name" value="DUF8015"/>
</dbReference>
<keyword evidence="2" id="KW-1133">Transmembrane helix</keyword>